<gene>
    <name evidence="9" type="ORF">BCR35DRAFT_323075</name>
</gene>
<dbReference type="PANTHER" id="PTHR43791">
    <property type="entry name" value="PERMEASE-RELATED"/>
    <property type="match status" value="1"/>
</dbReference>
<evidence type="ECO:0000256" key="3">
    <source>
        <dbReference type="ARBA" id="ARBA00022692"/>
    </source>
</evidence>
<name>A0A1Y2G3J0_9BASI</name>
<feature type="region of interest" description="Disordered" evidence="6">
    <location>
        <begin position="1"/>
        <end position="31"/>
    </location>
</feature>
<dbReference type="Proteomes" id="UP000193467">
    <property type="component" value="Unassembled WGS sequence"/>
</dbReference>
<feature type="transmembrane region" description="Helical" evidence="7">
    <location>
        <begin position="316"/>
        <end position="339"/>
    </location>
</feature>
<keyword evidence="10" id="KW-1185">Reference proteome</keyword>
<keyword evidence="4 7" id="KW-1133">Transmembrane helix</keyword>
<dbReference type="PROSITE" id="PS50850">
    <property type="entry name" value="MFS"/>
    <property type="match status" value="1"/>
</dbReference>
<protein>
    <submittedName>
        <fullName evidence="9">Major facilitator superfamily domain-containing protein</fullName>
    </submittedName>
</protein>
<evidence type="ECO:0000313" key="10">
    <source>
        <dbReference type="Proteomes" id="UP000193467"/>
    </source>
</evidence>
<dbReference type="InParanoid" id="A0A1Y2G3J0"/>
<evidence type="ECO:0000256" key="1">
    <source>
        <dbReference type="ARBA" id="ARBA00004141"/>
    </source>
</evidence>
<dbReference type="InterPro" id="IPR011701">
    <property type="entry name" value="MFS"/>
</dbReference>
<dbReference type="InterPro" id="IPR020846">
    <property type="entry name" value="MFS_dom"/>
</dbReference>
<dbReference type="GO" id="GO:0016020">
    <property type="term" value="C:membrane"/>
    <property type="evidence" value="ECO:0007669"/>
    <property type="project" value="UniProtKB-SubCell"/>
</dbReference>
<dbReference type="OrthoDB" id="1935484at2759"/>
<feature type="transmembrane region" description="Helical" evidence="7">
    <location>
        <begin position="140"/>
        <end position="158"/>
    </location>
</feature>
<dbReference type="Pfam" id="PF07690">
    <property type="entry name" value="MFS_1"/>
    <property type="match status" value="1"/>
</dbReference>
<dbReference type="SUPFAM" id="SSF103473">
    <property type="entry name" value="MFS general substrate transporter"/>
    <property type="match status" value="1"/>
</dbReference>
<feature type="domain" description="Major facilitator superfamily (MFS) profile" evidence="8">
    <location>
        <begin position="73"/>
        <end position="497"/>
    </location>
</feature>
<dbReference type="EMBL" id="MCGR01000001">
    <property type="protein sequence ID" value="ORY92516.1"/>
    <property type="molecule type" value="Genomic_DNA"/>
</dbReference>
<evidence type="ECO:0000256" key="6">
    <source>
        <dbReference type="SAM" id="MobiDB-lite"/>
    </source>
</evidence>
<feature type="transmembrane region" description="Helical" evidence="7">
    <location>
        <begin position="474"/>
        <end position="493"/>
    </location>
</feature>
<evidence type="ECO:0000256" key="5">
    <source>
        <dbReference type="ARBA" id="ARBA00023136"/>
    </source>
</evidence>
<evidence type="ECO:0000256" key="2">
    <source>
        <dbReference type="ARBA" id="ARBA00022448"/>
    </source>
</evidence>
<dbReference type="FunFam" id="1.20.1250.20:FF:000106">
    <property type="entry name" value="MFS transporter, putative"/>
    <property type="match status" value="1"/>
</dbReference>
<feature type="transmembrane region" description="Helical" evidence="7">
    <location>
        <begin position="409"/>
        <end position="428"/>
    </location>
</feature>
<comment type="caution">
    <text evidence="9">The sequence shown here is derived from an EMBL/GenBank/DDBJ whole genome shotgun (WGS) entry which is preliminary data.</text>
</comment>
<reference evidence="9 10" key="1">
    <citation type="submission" date="2016-07" db="EMBL/GenBank/DDBJ databases">
        <title>Pervasive Adenine N6-methylation of Active Genes in Fungi.</title>
        <authorList>
            <consortium name="DOE Joint Genome Institute"/>
            <person name="Mondo S.J."/>
            <person name="Dannebaum R.O."/>
            <person name="Kuo R.C."/>
            <person name="Labutti K."/>
            <person name="Haridas S."/>
            <person name="Kuo A."/>
            <person name="Salamov A."/>
            <person name="Ahrendt S.R."/>
            <person name="Lipzen A."/>
            <person name="Sullivan W."/>
            <person name="Andreopoulos W.B."/>
            <person name="Clum A."/>
            <person name="Lindquist E."/>
            <person name="Daum C."/>
            <person name="Ramamoorthy G.K."/>
            <person name="Gryganskyi A."/>
            <person name="Culley D."/>
            <person name="Magnuson J.K."/>
            <person name="James T.Y."/>
            <person name="O'Malley M.A."/>
            <person name="Stajich J.E."/>
            <person name="Spatafora J.W."/>
            <person name="Visel A."/>
            <person name="Grigoriev I.V."/>
        </authorList>
    </citation>
    <scope>NUCLEOTIDE SEQUENCE [LARGE SCALE GENOMIC DNA]</scope>
    <source>
        <strain evidence="9 10">62-1032</strain>
    </source>
</reference>
<dbReference type="PANTHER" id="PTHR43791:SF60">
    <property type="entry name" value="TRANSPORTER, PUTATIVE (AFU_ORTHOLOGUE AFUA_1G17160)-RELATED"/>
    <property type="match status" value="1"/>
</dbReference>
<feature type="transmembrane region" description="Helical" evidence="7">
    <location>
        <begin position="377"/>
        <end position="397"/>
    </location>
</feature>
<comment type="subcellular location">
    <subcellularLocation>
        <location evidence="1">Membrane</location>
        <topology evidence="1">Multi-pass membrane protein</topology>
    </subcellularLocation>
</comment>
<organism evidence="9 10">
    <name type="scientific">Leucosporidium creatinivorum</name>
    <dbReference type="NCBI Taxonomy" id="106004"/>
    <lineage>
        <taxon>Eukaryota</taxon>
        <taxon>Fungi</taxon>
        <taxon>Dikarya</taxon>
        <taxon>Basidiomycota</taxon>
        <taxon>Pucciniomycotina</taxon>
        <taxon>Microbotryomycetes</taxon>
        <taxon>Leucosporidiales</taxon>
        <taxon>Leucosporidium</taxon>
    </lineage>
</organism>
<evidence type="ECO:0000256" key="4">
    <source>
        <dbReference type="ARBA" id="ARBA00022989"/>
    </source>
</evidence>
<evidence type="ECO:0000259" key="8">
    <source>
        <dbReference type="PROSITE" id="PS50850"/>
    </source>
</evidence>
<evidence type="ECO:0000256" key="7">
    <source>
        <dbReference type="SAM" id="Phobius"/>
    </source>
</evidence>
<dbReference type="GO" id="GO:0022857">
    <property type="term" value="F:transmembrane transporter activity"/>
    <property type="evidence" value="ECO:0007669"/>
    <property type="project" value="InterPro"/>
</dbReference>
<proteinExistence type="predicted"/>
<feature type="transmembrane region" description="Helical" evidence="7">
    <location>
        <begin position="170"/>
        <end position="190"/>
    </location>
</feature>
<feature type="transmembrane region" description="Helical" evidence="7">
    <location>
        <begin position="351"/>
        <end position="371"/>
    </location>
</feature>
<feature type="transmembrane region" description="Helical" evidence="7">
    <location>
        <begin position="196"/>
        <end position="220"/>
    </location>
</feature>
<feature type="transmembrane region" description="Helical" evidence="7">
    <location>
        <begin position="232"/>
        <end position="254"/>
    </location>
</feature>
<keyword evidence="3 7" id="KW-0812">Transmembrane</keyword>
<dbReference type="Gene3D" id="1.20.1250.20">
    <property type="entry name" value="MFS general substrate transporter like domains"/>
    <property type="match status" value="2"/>
</dbReference>
<dbReference type="InterPro" id="IPR036259">
    <property type="entry name" value="MFS_trans_sf"/>
</dbReference>
<keyword evidence="2" id="KW-0813">Transport</keyword>
<dbReference type="STRING" id="106004.A0A1Y2G3J0"/>
<keyword evidence="5 7" id="KW-0472">Membrane</keyword>
<accession>A0A1Y2G3J0</accession>
<dbReference type="AlphaFoldDB" id="A0A1Y2G3J0"/>
<evidence type="ECO:0000313" key="9">
    <source>
        <dbReference type="EMBL" id="ORY92516.1"/>
    </source>
</evidence>
<sequence>MTSISPAVVSHAPQASTSSPDLDLERKHSRRSEEWLVAQPLDAKYEGRHRYDPVAEWTEEEEKKVKRKIDIRVMSWMCLAFFCLQLDRGNISYALADGMLADLKVDTNTYNNGQTIFYCSFLFAELPSQMAVKYLGPERWLPVIMTCWSIVALCQAFMVNKAGFFVTRCLLGLFEGGFIPGAILFLSYFYTRKEMAIRLAAFWGTLNIANIVGACIGAGLTSMRGIHGRPGWSWLFLVEGAVTAVIGITTAFYLPGSPTQTKGYLRGKAGWFNEREEVIMVNRILRDDPSKGRTHFRSPIGLQDIKAGLLDPSMTLLYWIGLISYIPTGTVGAYLTLTIKELGFSTLKTNLMSAPAAAMTIILMSLVSWYSDKINSRALVALLGASWQIAPFIAVNFTEPTWDRWGRYVLGLVCVGYPYWHPILVSWVSENSNSVKGRACSTAFYNIFVQMGNIVASQIYRADDKPLYRRGNKILVVIVFVTLISFVAQRWILMRMNAKKEEAWSKLSTEEQEDYIVNGPDIGNKRIDFRFAY</sequence>